<keyword evidence="4" id="KW-1185">Reference proteome</keyword>
<comment type="caution">
    <text evidence="3">The sequence shown here is derived from an EMBL/GenBank/DDBJ whole genome shotgun (WGS) entry which is preliminary data.</text>
</comment>
<dbReference type="Pfam" id="PF01569">
    <property type="entry name" value="PAP2"/>
    <property type="match status" value="1"/>
</dbReference>
<dbReference type="GO" id="GO:0005886">
    <property type="term" value="C:plasma membrane"/>
    <property type="evidence" value="ECO:0007669"/>
    <property type="project" value="InterPro"/>
</dbReference>
<protein>
    <submittedName>
        <fullName evidence="3">PAP2 family phosphatase</fullName>
    </submittedName>
</protein>
<evidence type="ECO:0000313" key="4">
    <source>
        <dbReference type="Proteomes" id="UP000018877"/>
    </source>
</evidence>
<dbReference type="AlphaFoldDB" id="A0AB94IRA9"/>
<dbReference type="InterPro" id="IPR033879">
    <property type="entry name" value="UPP_Pase"/>
</dbReference>
<dbReference type="RefSeq" id="WP_024027551.1">
    <property type="nucleotide sequence ID" value="NZ_ALAN01000047.1"/>
</dbReference>
<organism evidence="3 4">
    <name type="scientific">Neobacillus vireti LMG 21834</name>
    <dbReference type="NCBI Taxonomy" id="1131730"/>
    <lineage>
        <taxon>Bacteria</taxon>
        <taxon>Bacillati</taxon>
        <taxon>Bacillota</taxon>
        <taxon>Bacilli</taxon>
        <taxon>Bacillales</taxon>
        <taxon>Bacillaceae</taxon>
        <taxon>Neobacillus</taxon>
    </lineage>
</organism>
<dbReference type="Proteomes" id="UP000018877">
    <property type="component" value="Unassembled WGS sequence"/>
</dbReference>
<dbReference type="GO" id="GO:0050380">
    <property type="term" value="F:undecaprenyl-diphosphatase activity"/>
    <property type="evidence" value="ECO:0007669"/>
    <property type="project" value="InterPro"/>
</dbReference>
<accession>A0AB94IRA9</accession>
<reference evidence="3 4" key="1">
    <citation type="journal article" date="2014" name="Environ. Microbiol.">
        <title>The nitrate-ammonifying and nosZ-carrying bacterium Bacillus vireti is a potent source and sink for nitric and nitrous oxide under high nitrate conditions.</title>
        <authorList>
            <person name="Mania D."/>
            <person name="Heylen K."/>
            <person name="van Spanning R.J."/>
            <person name="Frostegard A."/>
        </authorList>
    </citation>
    <scope>NUCLEOTIDE SEQUENCE [LARGE SCALE GENOMIC DNA]</scope>
    <source>
        <strain evidence="3 4">LMG 21834</strain>
    </source>
</reference>
<feature type="transmembrane region" description="Helical" evidence="1">
    <location>
        <begin position="51"/>
        <end position="73"/>
    </location>
</feature>
<dbReference type="InterPro" id="IPR036938">
    <property type="entry name" value="PAP2/HPO_sf"/>
</dbReference>
<proteinExistence type="predicted"/>
<name>A0AB94IRA9_9BACI</name>
<feature type="domain" description="Phosphatidic acid phosphatase type 2/haloperoxidase" evidence="2">
    <location>
        <begin position="52"/>
        <end position="161"/>
    </location>
</feature>
<feature type="transmembrane region" description="Helical" evidence="1">
    <location>
        <begin position="103"/>
        <end position="126"/>
    </location>
</feature>
<dbReference type="EMBL" id="ALAN01000047">
    <property type="protein sequence ID" value="ETI69586.1"/>
    <property type="molecule type" value="Genomic_DNA"/>
</dbReference>
<dbReference type="PANTHER" id="PTHR14969:SF58">
    <property type="entry name" value="UNDECAPRENYL-DIPHOSPHATASE BCRC"/>
    <property type="match status" value="1"/>
</dbReference>
<evidence type="ECO:0000313" key="3">
    <source>
        <dbReference type="EMBL" id="ETI69586.1"/>
    </source>
</evidence>
<keyword evidence="1" id="KW-1133">Transmembrane helix</keyword>
<evidence type="ECO:0000256" key="1">
    <source>
        <dbReference type="SAM" id="Phobius"/>
    </source>
</evidence>
<dbReference type="InterPro" id="IPR000326">
    <property type="entry name" value="PAP2/HPO"/>
</dbReference>
<dbReference type="SMART" id="SM00014">
    <property type="entry name" value="acidPPc"/>
    <property type="match status" value="1"/>
</dbReference>
<sequence>MNYRMFKVINQLAGHNRIVDFLMVTISKRSRFIYILVVIVLWFRHDSYKKMTLYTGVSVSVTYLLCTMIKLFFYKPRPFLKHSVHLLPPVPSKKDSSFPSKHTALAFTLAASVMVFHRIAGWSLWLLSILVGFSRIWMGQHYPSDIIGSAILGNGTAFVVKLTEQYWKPFVTRIFRSFTQFRSSYREL</sequence>
<dbReference type="Gene3D" id="1.20.144.10">
    <property type="entry name" value="Phosphatidic acid phosphatase type 2/haloperoxidase"/>
    <property type="match status" value="1"/>
</dbReference>
<dbReference type="SUPFAM" id="SSF48317">
    <property type="entry name" value="Acid phosphatase/Vanadium-dependent haloperoxidase"/>
    <property type="match status" value="1"/>
</dbReference>
<keyword evidence="1" id="KW-0472">Membrane</keyword>
<feature type="transmembrane region" description="Helical" evidence="1">
    <location>
        <begin position="21"/>
        <end position="45"/>
    </location>
</feature>
<gene>
    <name evidence="3" type="ORF">BAVI_06699</name>
</gene>
<evidence type="ECO:0000259" key="2">
    <source>
        <dbReference type="SMART" id="SM00014"/>
    </source>
</evidence>
<dbReference type="CDD" id="cd03385">
    <property type="entry name" value="PAP2_BcrC_like"/>
    <property type="match status" value="1"/>
</dbReference>
<keyword evidence="1" id="KW-0812">Transmembrane</keyword>
<dbReference type="PANTHER" id="PTHR14969">
    <property type="entry name" value="SPHINGOSINE-1-PHOSPHATE PHOSPHOHYDROLASE"/>
    <property type="match status" value="1"/>
</dbReference>